<keyword evidence="5 8" id="KW-0342">GTP-binding</keyword>
<dbReference type="InterPro" id="IPR027417">
    <property type="entry name" value="P-loop_NTPase"/>
</dbReference>
<feature type="compositionally biased region" description="Polar residues" evidence="10">
    <location>
        <begin position="423"/>
        <end position="437"/>
    </location>
</feature>
<dbReference type="EMBL" id="JBGFUD010005632">
    <property type="protein sequence ID" value="MFH4980491.1"/>
    <property type="molecule type" value="Genomic_DNA"/>
</dbReference>
<keyword evidence="13" id="KW-1185">Reference proteome</keyword>
<keyword evidence="3 8" id="KW-0547">Nucleotide-binding</keyword>
<dbReference type="GO" id="GO:0032154">
    <property type="term" value="C:cleavage furrow"/>
    <property type="evidence" value="ECO:0007669"/>
    <property type="project" value="UniProtKB-SubCell"/>
</dbReference>
<evidence type="ECO:0000256" key="1">
    <source>
        <dbReference type="ARBA" id="ARBA00004626"/>
    </source>
</evidence>
<evidence type="ECO:0000256" key="7">
    <source>
        <dbReference type="PIRNR" id="PIRNR006698"/>
    </source>
</evidence>
<comment type="caution">
    <text evidence="12">The sequence shown here is derived from an EMBL/GenBank/DDBJ whole genome shotgun (WGS) entry which is preliminary data.</text>
</comment>
<dbReference type="GO" id="GO:0051301">
    <property type="term" value="P:cell division"/>
    <property type="evidence" value="ECO:0007669"/>
    <property type="project" value="UniProtKB-KW"/>
</dbReference>
<evidence type="ECO:0000256" key="10">
    <source>
        <dbReference type="SAM" id="MobiDB-lite"/>
    </source>
</evidence>
<evidence type="ECO:0000256" key="8">
    <source>
        <dbReference type="RuleBase" id="RU004560"/>
    </source>
</evidence>
<evidence type="ECO:0000256" key="4">
    <source>
        <dbReference type="ARBA" id="ARBA00023054"/>
    </source>
</evidence>
<dbReference type="AlphaFoldDB" id="A0ABD6EMI9"/>
<reference evidence="12 13" key="1">
    <citation type="submission" date="2024-08" db="EMBL/GenBank/DDBJ databases">
        <title>Gnathostoma spinigerum genome.</title>
        <authorList>
            <person name="Gonzalez-Bertolin B."/>
            <person name="Monzon S."/>
            <person name="Zaballos A."/>
            <person name="Jimenez P."/>
            <person name="Dekumyoy P."/>
            <person name="Varona S."/>
            <person name="Cuesta I."/>
            <person name="Sumanam S."/>
            <person name="Adisakwattana P."/>
            <person name="Gasser R.B."/>
            <person name="Hernandez-Gonzalez A."/>
            <person name="Young N.D."/>
            <person name="Perteguer M.J."/>
        </authorList>
    </citation>
    <scope>NUCLEOTIDE SEQUENCE [LARGE SCALE GENOMIC DNA]</scope>
    <source>
        <strain evidence="12">AL3</strain>
        <tissue evidence="12">Liver</tissue>
    </source>
</reference>
<keyword evidence="2" id="KW-0132">Cell division</keyword>
<protein>
    <recommendedName>
        <fullName evidence="7">Septin</fullName>
    </recommendedName>
</protein>
<evidence type="ECO:0000256" key="5">
    <source>
        <dbReference type="ARBA" id="ARBA00023134"/>
    </source>
</evidence>
<dbReference type="Gene3D" id="3.40.50.300">
    <property type="entry name" value="P-loop containing nucleotide triphosphate hydrolases"/>
    <property type="match status" value="1"/>
</dbReference>
<dbReference type="GO" id="GO:0005856">
    <property type="term" value="C:cytoskeleton"/>
    <property type="evidence" value="ECO:0007669"/>
    <property type="project" value="UniProtKB-ARBA"/>
</dbReference>
<comment type="subcellular location">
    <subcellularLocation>
        <location evidence="1">Cleavage furrow</location>
    </subcellularLocation>
</comment>
<evidence type="ECO:0000313" key="13">
    <source>
        <dbReference type="Proteomes" id="UP001608902"/>
    </source>
</evidence>
<evidence type="ECO:0000256" key="2">
    <source>
        <dbReference type="ARBA" id="ARBA00022618"/>
    </source>
</evidence>
<sequence>MRGDLHSSTAGDTGSLRASLTGSVRSQPISSVDNVPHNASGSLKDAHSYVGFANFPNQVFRRAIKNGFEFTLMVVGQSGLGKSTFINSLFMAEINELGSNKRKQITATTHIEEQTVRLIENGVTLSLTLVDSPGFGDSIDNNKCWDPIIDYIDRKYLDYFTEETKIMRASKIPDRRVHLCLYFVAPTGHGLKALDIEVMKRLHDRVNVIPVIAKADTMTPAELAAFKKQVLKEIEEHEIKLYKFPESDDEDEKRQFDPMRARVPFAVVGSNQVKDVNGRKVRYREYPWGTVEVENMEHNDFIALRDMIIRTNLVDLVTVTNSVHYENFRFRQMNKCTKHGVDRDPFTLMEHERLVKEKELEEKRLSLEKVFTEKFAAREKKLAALMEELTDKENKHRIALDERRATLERLMAEVVEMKRGGTLTHQESKSNISQGSEASPPDRNKTGTRKGLSLFGRN</sequence>
<dbReference type="Pfam" id="PF00735">
    <property type="entry name" value="Septin"/>
    <property type="match status" value="1"/>
</dbReference>
<feature type="region of interest" description="Disordered" evidence="10">
    <location>
        <begin position="418"/>
        <end position="458"/>
    </location>
</feature>
<dbReference type="GO" id="GO:0005525">
    <property type="term" value="F:GTP binding"/>
    <property type="evidence" value="ECO:0007669"/>
    <property type="project" value="UniProtKB-UniRule"/>
</dbReference>
<dbReference type="PANTHER" id="PTHR18884">
    <property type="entry name" value="SEPTIN"/>
    <property type="match status" value="1"/>
</dbReference>
<feature type="domain" description="Septin-type G" evidence="11">
    <location>
        <begin position="66"/>
        <end position="335"/>
    </location>
</feature>
<name>A0ABD6EMI9_9BILA</name>
<proteinExistence type="inferred from homology"/>
<evidence type="ECO:0000256" key="9">
    <source>
        <dbReference type="SAM" id="Coils"/>
    </source>
</evidence>
<dbReference type="Proteomes" id="UP001608902">
    <property type="component" value="Unassembled WGS sequence"/>
</dbReference>
<feature type="region of interest" description="Disordered" evidence="10">
    <location>
        <begin position="1"/>
        <end position="37"/>
    </location>
</feature>
<dbReference type="SUPFAM" id="SSF52540">
    <property type="entry name" value="P-loop containing nucleoside triphosphate hydrolases"/>
    <property type="match status" value="1"/>
</dbReference>
<dbReference type="PIRSF" id="PIRSF006698">
    <property type="entry name" value="Septin"/>
    <property type="match status" value="1"/>
</dbReference>
<accession>A0ABD6EMI9</accession>
<dbReference type="FunFam" id="3.40.50.300:FF:000162">
    <property type="entry name" value="septin-7 isoform X1"/>
    <property type="match status" value="1"/>
</dbReference>
<comment type="similarity">
    <text evidence="7 8">Belongs to the TRAFAC class TrmE-Era-EngA-EngB-Septin-like GTPase superfamily. Septin GTPase family.</text>
</comment>
<evidence type="ECO:0000313" key="12">
    <source>
        <dbReference type="EMBL" id="MFH4980491.1"/>
    </source>
</evidence>
<gene>
    <name evidence="12" type="ORF">AB6A40_007200</name>
</gene>
<evidence type="ECO:0000259" key="11">
    <source>
        <dbReference type="PROSITE" id="PS51719"/>
    </source>
</evidence>
<evidence type="ECO:0000256" key="6">
    <source>
        <dbReference type="ARBA" id="ARBA00023306"/>
    </source>
</evidence>
<dbReference type="InterPro" id="IPR016491">
    <property type="entry name" value="Septin"/>
</dbReference>
<keyword evidence="4 9" id="KW-0175">Coiled coil</keyword>
<dbReference type="CDD" id="cd01850">
    <property type="entry name" value="CDC_Septin"/>
    <property type="match status" value="1"/>
</dbReference>
<evidence type="ECO:0000256" key="3">
    <source>
        <dbReference type="ARBA" id="ARBA00022741"/>
    </source>
</evidence>
<dbReference type="InterPro" id="IPR030379">
    <property type="entry name" value="G_SEPTIN_dom"/>
</dbReference>
<feature type="coiled-coil region" evidence="9">
    <location>
        <begin position="348"/>
        <end position="402"/>
    </location>
</feature>
<keyword evidence="6" id="KW-0131">Cell cycle</keyword>
<dbReference type="PROSITE" id="PS51719">
    <property type="entry name" value="G_SEPTIN"/>
    <property type="match status" value="1"/>
</dbReference>
<organism evidence="12 13">
    <name type="scientific">Gnathostoma spinigerum</name>
    <dbReference type="NCBI Taxonomy" id="75299"/>
    <lineage>
        <taxon>Eukaryota</taxon>
        <taxon>Metazoa</taxon>
        <taxon>Ecdysozoa</taxon>
        <taxon>Nematoda</taxon>
        <taxon>Chromadorea</taxon>
        <taxon>Rhabditida</taxon>
        <taxon>Spirurina</taxon>
        <taxon>Gnathostomatomorpha</taxon>
        <taxon>Gnathostomatoidea</taxon>
        <taxon>Gnathostomatidae</taxon>
        <taxon>Gnathostoma</taxon>
    </lineage>
</organism>